<evidence type="ECO:0008006" key="4">
    <source>
        <dbReference type="Google" id="ProtNLM"/>
    </source>
</evidence>
<protein>
    <recommendedName>
        <fullName evidence="4">Rod shape-determining protein MreD</fullName>
    </recommendedName>
</protein>
<name>A0A1F5EJI0_9BACT</name>
<gene>
    <name evidence="2" type="ORF">A3F08_02620</name>
</gene>
<dbReference type="EMBL" id="MEZV01000016">
    <property type="protein sequence ID" value="OGD67374.1"/>
    <property type="molecule type" value="Genomic_DNA"/>
</dbReference>
<accession>A0A1F5EJI0</accession>
<feature type="transmembrane region" description="Helical" evidence="1">
    <location>
        <begin position="7"/>
        <end position="24"/>
    </location>
</feature>
<comment type="caution">
    <text evidence="2">The sequence shown here is derived from an EMBL/GenBank/DDBJ whole genome shotgun (WGS) entry which is preliminary data.</text>
</comment>
<evidence type="ECO:0000313" key="3">
    <source>
        <dbReference type="Proteomes" id="UP000176451"/>
    </source>
</evidence>
<feature type="transmembrane region" description="Helical" evidence="1">
    <location>
        <begin position="30"/>
        <end position="63"/>
    </location>
</feature>
<keyword evidence="1" id="KW-0472">Membrane</keyword>
<organism evidence="2 3">
    <name type="scientific">Candidatus Berkelbacteria bacterium RIFCSPHIGHO2_12_FULL_36_9</name>
    <dbReference type="NCBI Taxonomy" id="1797469"/>
    <lineage>
        <taxon>Bacteria</taxon>
        <taxon>Candidatus Berkelbacteria</taxon>
    </lineage>
</organism>
<keyword evidence="1" id="KW-0812">Transmembrane</keyword>
<dbReference type="Proteomes" id="UP000176451">
    <property type="component" value="Unassembled WGS sequence"/>
</dbReference>
<sequence length="134" mass="15328">MPRFSYSGVYPDLILIIVFSLIFIGREDEAVFWALIGGVILDLFSPLRFGIFTFSMLILFLGVRYLVKHIFSDPSLIIALLFFFSGSILLNYPFAVLTSQYLLLLFQGLYTLIIGGIIFGFIKYYLTQKDKITI</sequence>
<reference evidence="2 3" key="1">
    <citation type="journal article" date="2016" name="Nat. Commun.">
        <title>Thousands of microbial genomes shed light on interconnected biogeochemical processes in an aquifer system.</title>
        <authorList>
            <person name="Anantharaman K."/>
            <person name="Brown C.T."/>
            <person name="Hug L.A."/>
            <person name="Sharon I."/>
            <person name="Castelle C.J."/>
            <person name="Probst A.J."/>
            <person name="Thomas B.C."/>
            <person name="Singh A."/>
            <person name="Wilkins M.J."/>
            <person name="Karaoz U."/>
            <person name="Brodie E.L."/>
            <person name="Williams K.H."/>
            <person name="Hubbard S.S."/>
            <person name="Banfield J.F."/>
        </authorList>
    </citation>
    <scope>NUCLEOTIDE SEQUENCE [LARGE SCALE GENOMIC DNA]</scope>
</reference>
<proteinExistence type="predicted"/>
<evidence type="ECO:0000313" key="2">
    <source>
        <dbReference type="EMBL" id="OGD67374.1"/>
    </source>
</evidence>
<keyword evidence="1" id="KW-1133">Transmembrane helix</keyword>
<feature type="transmembrane region" description="Helical" evidence="1">
    <location>
        <begin position="101"/>
        <end position="126"/>
    </location>
</feature>
<evidence type="ECO:0000256" key="1">
    <source>
        <dbReference type="SAM" id="Phobius"/>
    </source>
</evidence>
<feature type="transmembrane region" description="Helical" evidence="1">
    <location>
        <begin position="75"/>
        <end position="95"/>
    </location>
</feature>
<dbReference type="AlphaFoldDB" id="A0A1F5EJI0"/>
<dbReference type="STRING" id="1797469.A3F08_02620"/>